<dbReference type="Gene3D" id="2.10.260.10">
    <property type="match status" value="1"/>
</dbReference>
<dbReference type="PANTHER" id="PTHR36432:SF4">
    <property type="entry name" value="TRANSITION STATE REGULATOR ABH-RELATED"/>
    <property type="match status" value="1"/>
</dbReference>
<dbReference type="NCBIfam" id="TIGR01439">
    <property type="entry name" value="lp_hng_hel_AbrB"/>
    <property type="match status" value="1"/>
</dbReference>
<name>A0ABX2MLA5_9BACL</name>
<dbReference type="PANTHER" id="PTHR36432">
    <property type="match status" value="1"/>
</dbReference>
<proteinExistence type="predicted"/>
<comment type="caution">
    <text evidence="4">The sequence shown here is derived from an EMBL/GenBank/DDBJ whole genome shotgun (WGS) entry which is preliminary data.</text>
</comment>
<keyword evidence="1 4" id="KW-0238">DNA-binding</keyword>
<dbReference type="SUPFAM" id="SSF89447">
    <property type="entry name" value="AbrB/MazE/MraZ-like"/>
    <property type="match status" value="1"/>
</dbReference>
<keyword evidence="5" id="KW-1185">Reference proteome</keyword>
<protein>
    <submittedName>
        <fullName evidence="4">AbrB/MazE/SpoVT family DNA-binding domain-containing protein</fullName>
    </submittedName>
</protein>
<dbReference type="Proteomes" id="UP000577724">
    <property type="component" value="Unassembled WGS sequence"/>
</dbReference>
<dbReference type="InterPro" id="IPR007159">
    <property type="entry name" value="SpoVT-AbrB_dom"/>
</dbReference>
<evidence type="ECO:0000256" key="2">
    <source>
        <dbReference type="SAM" id="Coils"/>
    </source>
</evidence>
<dbReference type="SMART" id="SM00966">
    <property type="entry name" value="SpoVT_AbrB"/>
    <property type="match status" value="1"/>
</dbReference>
<evidence type="ECO:0000313" key="4">
    <source>
        <dbReference type="EMBL" id="NUU54790.1"/>
    </source>
</evidence>
<feature type="coiled-coil region" evidence="2">
    <location>
        <begin position="97"/>
        <end position="124"/>
    </location>
</feature>
<dbReference type="EMBL" id="JABMCC010000107">
    <property type="protein sequence ID" value="NUU54790.1"/>
    <property type="molecule type" value="Genomic_DNA"/>
</dbReference>
<dbReference type="Pfam" id="PF13412">
    <property type="entry name" value="HTH_24"/>
    <property type="match status" value="1"/>
</dbReference>
<dbReference type="InterPro" id="IPR037914">
    <property type="entry name" value="SpoVT-AbrB_sf"/>
</dbReference>
<evidence type="ECO:0000313" key="5">
    <source>
        <dbReference type="Proteomes" id="UP000577724"/>
    </source>
</evidence>
<accession>A0ABX2MLA5</accession>
<organism evidence="4 5">
    <name type="scientific">Paenibacillus taichungensis</name>
    <dbReference type="NCBI Taxonomy" id="484184"/>
    <lineage>
        <taxon>Bacteria</taxon>
        <taxon>Bacillati</taxon>
        <taxon>Bacillota</taxon>
        <taxon>Bacilli</taxon>
        <taxon>Bacillales</taxon>
        <taxon>Paenibacillaceae</taxon>
        <taxon>Paenibacillus</taxon>
    </lineage>
</organism>
<dbReference type="InterPro" id="IPR052731">
    <property type="entry name" value="B_subtilis_Trans_State_Reg"/>
</dbReference>
<dbReference type="Pfam" id="PF04014">
    <property type="entry name" value="MazE_antitoxin"/>
    <property type="match status" value="1"/>
</dbReference>
<gene>
    <name evidence="4" type="ORF">HP548_11945</name>
</gene>
<evidence type="ECO:0000259" key="3">
    <source>
        <dbReference type="PROSITE" id="PS51740"/>
    </source>
</evidence>
<dbReference type="GO" id="GO:0003677">
    <property type="term" value="F:DNA binding"/>
    <property type="evidence" value="ECO:0007669"/>
    <property type="project" value="UniProtKB-KW"/>
</dbReference>
<reference evidence="4 5" key="1">
    <citation type="submission" date="2020-05" db="EMBL/GenBank/DDBJ databases">
        <title>Genome Sequencing of Type Strains.</title>
        <authorList>
            <person name="Lemaire J.F."/>
            <person name="Inderbitzin P."/>
            <person name="Gregorio O.A."/>
            <person name="Collins S.B."/>
            <person name="Wespe N."/>
            <person name="Knight-Connoni V."/>
        </authorList>
    </citation>
    <scope>NUCLEOTIDE SEQUENCE [LARGE SCALE GENOMIC DNA]</scope>
    <source>
        <strain evidence="4 5">DSM 19942</strain>
    </source>
</reference>
<sequence length="157" mass="18150">MMKSTGIVRKLDNLGRIVLPKELRDTMEIEEKDPIEFFIDNTRGTIVLRKYQDRLCIFCGSPDNLFLYRDRLICLSCSVLFSNEGSKQTSTHAYILNQDTQTEVKQVRRKANSMERLLILLKENPKASQKELSRLLDLSQGRVSQLLKEVKSKSIEV</sequence>
<evidence type="ECO:0000256" key="1">
    <source>
        <dbReference type="PROSITE-ProRule" id="PRU01076"/>
    </source>
</evidence>
<dbReference type="PROSITE" id="PS51740">
    <property type="entry name" value="SPOVT_ABRB"/>
    <property type="match status" value="1"/>
</dbReference>
<feature type="domain" description="SpoVT-AbrB" evidence="3">
    <location>
        <begin position="6"/>
        <end position="53"/>
    </location>
</feature>
<keyword evidence="2" id="KW-0175">Coiled coil</keyword>